<proteinExistence type="predicted"/>
<dbReference type="InterPro" id="IPR012337">
    <property type="entry name" value="RNaseH-like_sf"/>
</dbReference>
<gene>
    <name evidence="3" type="ORF">RJ639_015516</name>
</gene>
<dbReference type="SUPFAM" id="SSF53098">
    <property type="entry name" value="Ribonuclease H-like"/>
    <property type="match status" value="1"/>
</dbReference>
<feature type="region of interest" description="Disordered" evidence="1">
    <location>
        <begin position="1"/>
        <end position="22"/>
    </location>
</feature>
<reference evidence="3" key="1">
    <citation type="submission" date="2022-12" db="EMBL/GenBank/DDBJ databases">
        <title>Draft genome assemblies for two species of Escallonia (Escalloniales).</title>
        <authorList>
            <person name="Chanderbali A."/>
            <person name="Dervinis C."/>
            <person name="Anghel I."/>
            <person name="Soltis D."/>
            <person name="Soltis P."/>
            <person name="Zapata F."/>
        </authorList>
    </citation>
    <scope>NUCLEOTIDE SEQUENCE</scope>
    <source>
        <strain evidence="3">UCBG64.0493</strain>
        <tissue evidence="3">Leaf</tissue>
    </source>
</reference>
<dbReference type="AlphaFoldDB" id="A0AA88VEI4"/>
<dbReference type="PANTHER" id="PTHR48475:SF2">
    <property type="entry name" value="RIBONUCLEASE H"/>
    <property type="match status" value="1"/>
</dbReference>
<dbReference type="Pfam" id="PF17921">
    <property type="entry name" value="Integrase_H2C2"/>
    <property type="match status" value="1"/>
</dbReference>
<evidence type="ECO:0000259" key="2">
    <source>
        <dbReference type="Pfam" id="PF17921"/>
    </source>
</evidence>
<dbReference type="EMBL" id="JAVXUP010002089">
    <property type="protein sequence ID" value="KAK3005754.1"/>
    <property type="molecule type" value="Genomic_DNA"/>
</dbReference>
<organism evidence="3 4">
    <name type="scientific">Escallonia herrerae</name>
    <dbReference type="NCBI Taxonomy" id="1293975"/>
    <lineage>
        <taxon>Eukaryota</taxon>
        <taxon>Viridiplantae</taxon>
        <taxon>Streptophyta</taxon>
        <taxon>Embryophyta</taxon>
        <taxon>Tracheophyta</taxon>
        <taxon>Spermatophyta</taxon>
        <taxon>Magnoliopsida</taxon>
        <taxon>eudicotyledons</taxon>
        <taxon>Gunneridae</taxon>
        <taxon>Pentapetalae</taxon>
        <taxon>asterids</taxon>
        <taxon>campanulids</taxon>
        <taxon>Escalloniales</taxon>
        <taxon>Escalloniaceae</taxon>
        <taxon>Escallonia</taxon>
    </lineage>
</organism>
<feature type="domain" description="Integrase zinc-binding" evidence="2">
    <location>
        <begin position="256"/>
        <end position="302"/>
    </location>
</feature>
<evidence type="ECO:0000313" key="3">
    <source>
        <dbReference type="EMBL" id="KAK3005754.1"/>
    </source>
</evidence>
<dbReference type="InterPro" id="IPR041588">
    <property type="entry name" value="Integrase_H2C2"/>
</dbReference>
<dbReference type="Gene3D" id="3.30.420.10">
    <property type="entry name" value="Ribonuclease H-like superfamily/Ribonuclease H"/>
    <property type="match status" value="2"/>
</dbReference>
<dbReference type="GO" id="GO:0003676">
    <property type="term" value="F:nucleic acid binding"/>
    <property type="evidence" value="ECO:0007669"/>
    <property type="project" value="InterPro"/>
</dbReference>
<accession>A0AA88VEI4</accession>
<dbReference type="Proteomes" id="UP001188597">
    <property type="component" value="Unassembled WGS sequence"/>
</dbReference>
<protein>
    <recommendedName>
        <fullName evidence="2">Integrase zinc-binding domain-containing protein</fullName>
    </recommendedName>
</protein>
<evidence type="ECO:0000313" key="4">
    <source>
        <dbReference type="Proteomes" id="UP001188597"/>
    </source>
</evidence>
<dbReference type="Gene3D" id="1.10.340.70">
    <property type="match status" value="1"/>
</dbReference>
<feature type="region of interest" description="Disordered" evidence="1">
    <location>
        <begin position="37"/>
        <end position="63"/>
    </location>
</feature>
<dbReference type="InterPro" id="IPR036397">
    <property type="entry name" value="RNaseH_sf"/>
</dbReference>
<sequence>MARGVRPGTPLRFSLNKRPPKNMSDLLDRVEKYLRVEEDSTMSHQEEIHSGQKRRDRLEGKNQDEPKCLRALLSKSFTPLNTTREHILYQIKGQNIIKWPKPMRGPTERRDTQGPAKRTKASIFLEFDDADLDGVSLPHEDALVITLCIDAFQVKRILVDTGSSADIIFEDAFNQMGISDNRTILHKPDLSGRLVPWSIELGEFDIHYRPRPSIKGQALTDFIVECTFPIEDEEPLSFAQPEQFAWTLFVDGSSNEIHEGICGQHLGGRALAYKVLPQGYYWPTMQQDAMSYTKKCDACQRFYSIPRQAPSPLSTLSSPIPFAMWGMDILGPFPLATAQRKFVIVAIDYFTKWRFTSVAHPQTNGQTEVTNRTLLQGIKKKLDGAKGLWVDELHKILWAYNTTTWTSTGKTLFSLSFYTETLILIEIGLPSIRLTAYDLIQNEEALRANLDLFDEQCKQAVMCLTAYQHRVSKFYDQRVRPRIFRVGDLVLRHITASAPRDAIGKLVPN</sequence>
<evidence type="ECO:0000256" key="1">
    <source>
        <dbReference type="SAM" id="MobiDB-lite"/>
    </source>
</evidence>
<dbReference type="PANTHER" id="PTHR48475">
    <property type="entry name" value="RIBONUCLEASE H"/>
    <property type="match status" value="1"/>
</dbReference>
<comment type="caution">
    <text evidence="3">The sequence shown here is derived from an EMBL/GenBank/DDBJ whole genome shotgun (WGS) entry which is preliminary data.</text>
</comment>
<keyword evidence="4" id="KW-1185">Reference proteome</keyword>
<name>A0AA88VEI4_9ASTE</name>